<protein>
    <submittedName>
        <fullName evidence="2">Uncharacterized protein</fullName>
    </submittedName>
</protein>
<keyword evidence="1" id="KW-1185">Reference proteome</keyword>
<name>A0A915HGS9_ROMCU</name>
<dbReference type="WBParaSite" id="nRc.2.0.1.t01222-RA">
    <property type="protein sequence ID" value="nRc.2.0.1.t01222-RA"/>
    <property type="gene ID" value="nRc.2.0.1.g01222"/>
</dbReference>
<organism evidence="1 2">
    <name type="scientific">Romanomermis culicivorax</name>
    <name type="common">Nematode worm</name>
    <dbReference type="NCBI Taxonomy" id="13658"/>
    <lineage>
        <taxon>Eukaryota</taxon>
        <taxon>Metazoa</taxon>
        <taxon>Ecdysozoa</taxon>
        <taxon>Nematoda</taxon>
        <taxon>Enoplea</taxon>
        <taxon>Dorylaimia</taxon>
        <taxon>Mermithida</taxon>
        <taxon>Mermithoidea</taxon>
        <taxon>Mermithidae</taxon>
        <taxon>Romanomermis</taxon>
    </lineage>
</organism>
<proteinExistence type="predicted"/>
<evidence type="ECO:0000313" key="1">
    <source>
        <dbReference type="Proteomes" id="UP000887565"/>
    </source>
</evidence>
<accession>A0A915HGS9</accession>
<dbReference type="Proteomes" id="UP000887565">
    <property type="component" value="Unplaced"/>
</dbReference>
<evidence type="ECO:0000313" key="2">
    <source>
        <dbReference type="WBParaSite" id="nRc.2.0.1.t01222-RA"/>
    </source>
</evidence>
<sequence length="86" mass="10206">MRYKIKFKLSSLYTTNPKNHHHDRATMVHLVVAHQKMEAGHSSFDQRQKLMMFHPTNCRNVKAADYSTKFPMNWAIDDDDPRNDCR</sequence>
<dbReference type="AlphaFoldDB" id="A0A915HGS9"/>
<reference evidence="2" key="1">
    <citation type="submission" date="2022-11" db="UniProtKB">
        <authorList>
            <consortium name="WormBaseParasite"/>
        </authorList>
    </citation>
    <scope>IDENTIFICATION</scope>
</reference>